<keyword evidence="2" id="KW-1185">Reference proteome</keyword>
<protein>
    <submittedName>
        <fullName evidence="1">Uncharacterized protein</fullName>
    </submittedName>
</protein>
<organism evidence="1 2">
    <name type="scientific">Caloramator fervidus</name>
    <dbReference type="NCBI Taxonomy" id="29344"/>
    <lineage>
        <taxon>Bacteria</taxon>
        <taxon>Bacillati</taxon>
        <taxon>Bacillota</taxon>
        <taxon>Clostridia</taxon>
        <taxon>Eubacteriales</taxon>
        <taxon>Clostridiaceae</taxon>
        <taxon>Caloramator</taxon>
    </lineage>
</organism>
<evidence type="ECO:0000313" key="2">
    <source>
        <dbReference type="Proteomes" id="UP000242850"/>
    </source>
</evidence>
<dbReference type="EMBL" id="FNUK01000011">
    <property type="protein sequence ID" value="SEF79066.1"/>
    <property type="molecule type" value="Genomic_DNA"/>
</dbReference>
<evidence type="ECO:0000313" key="1">
    <source>
        <dbReference type="EMBL" id="SEF79066.1"/>
    </source>
</evidence>
<dbReference type="RefSeq" id="WP_159945827.1">
    <property type="nucleotide sequence ID" value="NZ_FNUK01000011.1"/>
</dbReference>
<dbReference type="AlphaFoldDB" id="A0A1H5UVM9"/>
<dbReference type="Proteomes" id="UP000242850">
    <property type="component" value="Unassembled WGS sequence"/>
</dbReference>
<reference evidence="2" key="1">
    <citation type="submission" date="2016-10" db="EMBL/GenBank/DDBJ databases">
        <authorList>
            <person name="Varghese N."/>
            <person name="Submissions S."/>
        </authorList>
    </citation>
    <scope>NUCLEOTIDE SEQUENCE [LARGE SCALE GENOMIC DNA]</scope>
    <source>
        <strain evidence="2">DSM 5463</strain>
    </source>
</reference>
<proteinExistence type="predicted"/>
<sequence>MSWGKDIKVINIRWIRFKKKFEGILNFILPKKEKVKGKSCNRANKVI</sequence>
<gene>
    <name evidence="1" type="ORF">SAMN05660865_01023</name>
</gene>
<name>A0A1H5UVM9_9CLOT</name>
<accession>A0A1H5UVM9</accession>